<comment type="caution">
    <text evidence="2">The sequence shown here is derived from an EMBL/GenBank/DDBJ whole genome shotgun (WGS) entry which is preliminary data.</text>
</comment>
<gene>
    <name evidence="2" type="ORF">BD626DRAFT_546297</name>
</gene>
<dbReference type="SUPFAM" id="SSF81383">
    <property type="entry name" value="F-box domain"/>
    <property type="match status" value="1"/>
</dbReference>
<name>A0A550CM82_9AGAR</name>
<keyword evidence="3" id="KW-1185">Reference proteome</keyword>
<dbReference type="InterPro" id="IPR036047">
    <property type="entry name" value="F-box-like_dom_sf"/>
</dbReference>
<sequence>MAMTEAALSCVRNAAAAAHGIPNEVLAKIFEICVQDDAEQADRMLSMLEQICRRWRSVLLGTPTLWTHITLQHPNLRPRNQLSLMSAYLRRSGGCPLYVWLTDADDLDDFLPLLQSHANRLRYLSVNGRTFEGLHRIAASLRDLPAPELRRLQFTINSHPPSRAVQQSLMPMSMFKGGTPKLTHVHVQLAGALDVFPLQVPETTASLKITPYPTTIPLNGLRNVLYNLHNLTELTVHGDLVPVHSMAYTADVVEAPQLRRLIQFVGRRHCTSLWPAVLRAPTLEHITLFAREAGKLRDFCDDGPMAMATGPFPEQPALRSFTLAARPFDNHRCDDSIWGRCRAMHLCSQFHDALVSVRHLTLVNICRGGEVLEDMLALAPDGPRMPHIQVVDVSSPSIDWERLRHALELRKSEGHPLHGIGLPCAVFDEGAAHLLASVEVVRQFSEAAAIEDPFFAGQPMTGL</sequence>
<dbReference type="OrthoDB" id="2838638at2759"/>
<dbReference type="EMBL" id="VDMD01000004">
    <property type="protein sequence ID" value="TRM65864.1"/>
    <property type="molecule type" value="Genomic_DNA"/>
</dbReference>
<reference evidence="2 3" key="1">
    <citation type="journal article" date="2019" name="New Phytol.">
        <title>Comparative genomics reveals unique wood-decay strategies and fruiting body development in the Schizophyllaceae.</title>
        <authorList>
            <person name="Almasi E."/>
            <person name="Sahu N."/>
            <person name="Krizsan K."/>
            <person name="Balint B."/>
            <person name="Kovacs G.M."/>
            <person name="Kiss B."/>
            <person name="Cseklye J."/>
            <person name="Drula E."/>
            <person name="Henrissat B."/>
            <person name="Nagy I."/>
            <person name="Chovatia M."/>
            <person name="Adam C."/>
            <person name="LaButti K."/>
            <person name="Lipzen A."/>
            <person name="Riley R."/>
            <person name="Grigoriev I.V."/>
            <person name="Nagy L.G."/>
        </authorList>
    </citation>
    <scope>NUCLEOTIDE SEQUENCE [LARGE SCALE GENOMIC DNA]</scope>
    <source>
        <strain evidence="2 3">NL-1724</strain>
    </source>
</reference>
<proteinExistence type="predicted"/>
<dbReference type="AlphaFoldDB" id="A0A550CM82"/>
<dbReference type="InterPro" id="IPR032675">
    <property type="entry name" value="LRR_dom_sf"/>
</dbReference>
<feature type="domain" description="F-box" evidence="1">
    <location>
        <begin position="21"/>
        <end position="71"/>
    </location>
</feature>
<dbReference type="Gene3D" id="3.80.10.10">
    <property type="entry name" value="Ribonuclease Inhibitor"/>
    <property type="match status" value="1"/>
</dbReference>
<evidence type="ECO:0000259" key="1">
    <source>
        <dbReference type="Pfam" id="PF12937"/>
    </source>
</evidence>
<dbReference type="Pfam" id="PF12937">
    <property type="entry name" value="F-box-like"/>
    <property type="match status" value="1"/>
</dbReference>
<accession>A0A550CM82</accession>
<protein>
    <recommendedName>
        <fullName evidence="1">F-box domain-containing protein</fullName>
    </recommendedName>
</protein>
<organism evidence="2 3">
    <name type="scientific">Schizophyllum amplum</name>
    <dbReference type="NCBI Taxonomy" id="97359"/>
    <lineage>
        <taxon>Eukaryota</taxon>
        <taxon>Fungi</taxon>
        <taxon>Dikarya</taxon>
        <taxon>Basidiomycota</taxon>
        <taxon>Agaricomycotina</taxon>
        <taxon>Agaricomycetes</taxon>
        <taxon>Agaricomycetidae</taxon>
        <taxon>Agaricales</taxon>
        <taxon>Schizophyllaceae</taxon>
        <taxon>Schizophyllum</taxon>
    </lineage>
</organism>
<dbReference type="InterPro" id="IPR001810">
    <property type="entry name" value="F-box_dom"/>
</dbReference>
<evidence type="ECO:0000313" key="2">
    <source>
        <dbReference type="EMBL" id="TRM65864.1"/>
    </source>
</evidence>
<evidence type="ECO:0000313" key="3">
    <source>
        <dbReference type="Proteomes" id="UP000320762"/>
    </source>
</evidence>
<dbReference type="Proteomes" id="UP000320762">
    <property type="component" value="Unassembled WGS sequence"/>
</dbReference>